<dbReference type="CDD" id="cd00082">
    <property type="entry name" value="HisKA"/>
    <property type="match status" value="1"/>
</dbReference>
<comment type="caution">
    <text evidence="13">The sequence shown here is derived from an EMBL/GenBank/DDBJ whole genome shotgun (WGS) entry which is preliminary data.</text>
</comment>
<dbReference type="GO" id="GO:0006355">
    <property type="term" value="P:regulation of DNA-templated transcription"/>
    <property type="evidence" value="ECO:0007669"/>
    <property type="project" value="InterPro"/>
</dbReference>
<feature type="domain" description="PAS" evidence="11">
    <location>
        <begin position="126"/>
        <end position="179"/>
    </location>
</feature>
<dbReference type="RefSeq" id="WP_151575036.1">
    <property type="nucleotide sequence ID" value="NZ_WBOT01000005.1"/>
</dbReference>
<dbReference type="Gene3D" id="3.30.450.20">
    <property type="entry name" value="PAS domain"/>
    <property type="match status" value="2"/>
</dbReference>
<comment type="catalytic activity">
    <reaction evidence="1">
        <text>ATP + protein L-histidine = ADP + protein N-phospho-L-histidine.</text>
        <dbReference type="EC" id="2.7.13.3"/>
    </reaction>
</comment>
<evidence type="ECO:0000313" key="14">
    <source>
        <dbReference type="Proteomes" id="UP000441354"/>
    </source>
</evidence>
<evidence type="ECO:0000259" key="11">
    <source>
        <dbReference type="PROSITE" id="PS50112"/>
    </source>
</evidence>
<dbReference type="InterPro" id="IPR005467">
    <property type="entry name" value="His_kinase_dom"/>
</dbReference>
<dbReference type="OrthoDB" id="9815750at2"/>
<reference evidence="13 14" key="1">
    <citation type="journal article" date="2014" name="Arch. Microbiol.">
        <title>Bacillus mesophilum sp. nov., strain IITR-54T, a novel 4-chlorobiphenyl dechlorinating bacterium.</title>
        <authorList>
            <person name="Manickam N."/>
            <person name="Singh N.K."/>
            <person name="Bajaj A."/>
            <person name="Kumar R.M."/>
            <person name="Kaur G."/>
            <person name="Kaur N."/>
            <person name="Bala M."/>
            <person name="Kumar A."/>
            <person name="Mayilraj S."/>
        </authorList>
    </citation>
    <scope>NUCLEOTIDE SEQUENCE [LARGE SCALE GENOMIC DNA]</scope>
    <source>
        <strain evidence="13 14">IITR-54</strain>
    </source>
</reference>
<evidence type="ECO:0000259" key="12">
    <source>
        <dbReference type="PROSITE" id="PS50113"/>
    </source>
</evidence>
<dbReference type="InterPro" id="IPR013767">
    <property type="entry name" value="PAS_fold"/>
</dbReference>
<keyword evidence="7" id="KW-0067">ATP-binding</keyword>
<keyword evidence="8" id="KW-0749">Sporulation</keyword>
<dbReference type="SUPFAM" id="SSF55785">
    <property type="entry name" value="PYP-like sensor domain (PAS domain)"/>
    <property type="match status" value="2"/>
</dbReference>
<dbReference type="PANTHER" id="PTHR43065:SF10">
    <property type="entry name" value="PEROXIDE STRESS-ACTIVATED HISTIDINE KINASE MAK3"/>
    <property type="match status" value="1"/>
</dbReference>
<dbReference type="SMART" id="SM00091">
    <property type="entry name" value="PAS"/>
    <property type="match status" value="1"/>
</dbReference>
<keyword evidence="4" id="KW-0808">Transferase</keyword>
<dbReference type="PANTHER" id="PTHR43065">
    <property type="entry name" value="SENSOR HISTIDINE KINASE"/>
    <property type="match status" value="1"/>
</dbReference>
<dbReference type="InterPro" id="IPR000014">
    <property type="entry name" value="PAS"/>
</dbReference>
<dbReference type="Gene3D" id="3.30.565.10">
    <property type="entry name" value="Histidine kinase-like ATPase, C-terminal domain"/>
    <property type="match status" value="1"/>
</dbReference>
<dbReference type="Proteomes" id="UP000441354">
    <property type="component" value="Unassembled WGS sequence"/>
</dbReference>
<evidence type="ECO:0000256" key="3">
    <source>
        <dbReference type="ARBA" id="ARBA00022553"/>
    </source>
</evidence>
<dbReference type="Gene3D" id="1.10.287.130">
    <property type="match status" value="1"/>
</dbReference>
<evidence type="ECO:0000256" key="4">
    <source>
        <dbReference type="ARBA" id="ARBA00022679"/>
    </source>
</evidence>
<dbReference type="InterPro" id="IPR001610">
    <property type="entry name" value="PAC"/>
</dbReference>
<dbReference type="InterPro" id="IPR003594">
    <property type="entry name" value="HATPase_dom"/>
</dbReference>
<dbReference type="NCBIfam" id="TIGR00229">
    <property type="entry name" value="sensory_box"/>
    <property type="match status" value="1"/>
</dbReference>
<dbReference type="PRINTS" id="PR00344">
    <property type="entry name" value="BCTRLSENSOR"/>
</dbReference>
<keyword evidence="5" id="KW-0547">Nucleotide-binding</keyword>
<evidence type="ECO:0000256" key="2">
    <source>
        <dbReference type="ARBA" id="ARBA00012438"/>
    </source>
</evidence>
<keyword evidence="6" id="KW-0418">Kinase</keyword>
<dbReference type="CDD" id="cd00075">
    <property type="entry name" value="HATPase"/>
    <property type="match status" value="1"/>
</dbReference>
<dbReference type="Pfam" id="PF13426">
    <property type="entry name" value="PAS_9"/>
    <property type="match status" value="1"/>
</dbReference>
<dbReference type="PROSITE" id="PS50113">
    <property type="entry name" value="PAC"/>
    <property type="match status" value="1"/>
</dbReference>
<name>A0A7V7UWP5_9BACI</name>
<dbReference type="SMART" id="SM00387">
    <property type="entry name" value="HATPase_c"/>
    <property type="match status" value="1"/>
</dbReference>
<keyword evidence="14" id="KW-1185">Reference proteome</keyword>
<dbReference type="InterPro" id="IPR000700">
    <property type="entry name" value="PAS-assoc_C"/>
</dbReference>
<dbReference type="InterPro" id="IPR036890">
    <property type="entry name" value="HATPase_C_sf"/>
</dbReference>
<dbReference type="SUPFAM" id="SSF55874">
    <property type="entry name" value="ATPase domain of HSP90 chaperone/DNA topoisomerase II/histidine kinase"/>
    <property type="match status" value="1"/>
</dbReference>
<feature type="domain" description="PAC" evidence="12">
    <location>
        <begin position="203"/>
        <end position="253"/>
    </location>
</feature>
<dbReference type="Pfam" id="PF02518">
    <property type="entry name" value="HATPase_c"/>
    <property type="match status" value="1"/>
</dbReference>
<accession>A0A7V7UWP5</accession>
<evidence type="ECO:0000313" key="13">
    <source>
        <dbReference type="EMBL" id="KAB2331375.1"/>
    </source>
</evidence>
<dbReference type="InterPro" id="IPR035965">
    <property type="entry name" value="PAS-like_dom_sf"/>
</dbReference>
<protein>
    <recommendedName>
        <fullName evidence="2">histidine kinase</fullName>
        <ecNumber evidence="2">2.7.13.3</ecNumber>
    </recommendedName>
</protein>
<keyword evidence="9" id="KW-0902">Two-component regulatory system</keyword>
<organism evidence="13 14">
    <name type="scientific">Bacillus mesophilum</name>
    <dbReference type="NCBI Taxonomy" id="1071718"/>
    <lineage>
        <taxon>Bacteria</taxon>
        <taxon>Bacillati</taxon>
        <taxon>Bacillota</taxon>
        <taxon>Bacilli</taxon>
        <taxon>Bacillales</taxon>
        <taxon>Bacillaceae</taxon>
        <taxon>Bacillus</taxon>
    </lineage>
</organism>
<dbReference type="PROSITE" id="PS50112">
    <property type="entry name" value="PAS"/>
    <property type="match status" value="1"/>
</dbReference>
<dbReference type="EMBL" id="WBOT01000005">
    <property type="protein sequence ID" value="KAB2331375.1"/>
    <property type="molecule type" value="Genomic_DNA"/>
</dbReference>
<gene>
    <name evidence="13" type="ORF">F7732_16130</name>
</gene>
<dbReference type="GO" id="GO:0000155">
    <property type="term" value="F:phosphorelay sensor kinase activity"/>
    <property type="evidence" value="ECO:0007669"/>
    <property type="project" value="InterPro"/>
</dbReference>
<dbReference type="SMART" id="SM00086">
    <property type="entry name" value="PAC"/>
    <property type="match status" value="1"/>
</dbReference>
<dbReference type="FunFam" id="1.10.287.130:FF:000040">
    <property type="entry name" value="PAS domain-containing sensor histidine kinase"/>
    <property type="match status" value="1"/>
</dbReference>
<proteinExistence type="predicted"/>
<dbReference type="Pfam" id="PF00512">
    <property type="entry name" value="HisKA"/>
    <property type="match status" value="1"/>
</dbReference>
<evidence type="ECO:0000256" key="9">
    <source>
        <dbReference type="ARBA" id="ARBA00023012"/>
    </source>
</evidence>
<dbReference type="EC" id="2.7.13.3" evidence="2"/>
<keyword evidence="3" id="KW-0597">Phosphoprotein</keyword>
<evidence type="ECO:0000259" key="10">
    <source>
        <dbReference type="PROSITE" id="PS50109"/>
    </source>
</evidence>
<dbReference type="InterPro" id="IPR003661">
    <property type="entry name" value="HisK_dim/P_dom"/>
</dbReference>
<dbReference type="InterPro" id="IPR036097">
    <property type="entry name" value="HisK_dim/P_sf"/>
</dbReference>
<sequence length="482" mass="54616">MNIDINQMPCGFLSLSKDGVIQSINDKLLDWISAERSNTEGRQVNAILTESSKLFYQLYIYPMMKMQGKVEEMYFSLKSCDGSEVPVLLNGICYERDGEIVFNCIIIRTVNRNKLEHELLLAKKAAQQAKQSIVDTAIDAIILANQDMKIIGWNKAAEELFGYYEQETIGQDMEIIVPEHHIERYRQVVEPLYATGLTTAIGRMVELSGLRKDGTKFPAEITLNCWQTNGEYYWSAIIRDISERKKAQELLLNSEKLSLAGQLAASIAHEIRNPLTAIKGFHQLMKSENNGKPFYFEVLTDEMNRIELILSELLLLAKPQAKQLSQVDLRALLERVCILMESQMHLHNIEVELKCEEDVVTLINCNENQIKQIFINFLKNAIEAMPNGGQVIIMADNIDEDSVLFRIIDQGIGIPEDKLERIGEPFYTTKERGTGLGLMVCRKIIEDHQGSLNITSRLNKGTTVEVLLPLGENTQKYVSSGH</sequence>
<evidence type="ECO:0000256" key="6">
    <source>
        <dbReference type="ARBA" id="ARBA00022777"/>
    </source>
</evidence>
<evidence type="ECO:0000256" key="8">
    <source>
        <dbReference type="ARBA" id="ARBA00022969"/>
    </source>
</evidence>
<dbReference type="GO" id="GO:0005524">
    <property type="term" value="F:ATP binding"/>
    <property type="evidence" value="ECO:0007669"/>
    <property type="project" value="UniProtKB-KW"/>
</dbReference>
<dbReference type="PROSITE" id="PS50109">
    <property type="entry name" value="HIS_KIN"/>
    <property type="match status" value="1"/>
</dbReference>
<dbReference type="AlphaFoldDB" id="A0A7V7UWP5"/>
<evidence type="ECO:0000256" key="5">
    <source>
        <dbReference type="ARBA" id="ARBA00022741"/>
    </source>
</evidence>
<dbReference type="SUPFAM" id="SSF47384">
    <property type="entry name" value="Homodimeric domain of signal transducing histidine kinase"/>
    <property type="match status" value="1"/>
</dbReference>
<dbReference type="SMART" id="SM00388">
    <property type="entry name" value="HisKA"/>
    <property type="match status" value="1"/>
</dbReference>
<dbReference type="GO" id="GO:0030435">
    <property type="term" value="P:sporulation resulting in formation of a cellular spore"/>
    <property type="evidence" value="ECO:0007669"/>
    <property type="project" value="UniProtKB-KW"/>
</dbReference>
<dbReference type="InterPro" id="IPR004358">
    <property type="entry name" value="Sig_transdc_His_kin-like_C"/>
</dbReference>
<feature type="domain" description="Histidine kinase" evidence="10">
    <location>
        <begin position="266"/>
        <end position="472"/>
    </location>
</feature>
<dbReference type="CDD" id="cd00130">
    <property type="entry name" value="PAS"/>
    <property type="match status" value="1"/>
</dbReference>
<dbReference type="Pfam" id="PF00989">
    <property type="entry name" value="PAS"/>
    <property type="match status" value="1"/>
</dbReference>
<evidence type="ECO:0000256" key="1">
    <source>
        <dbReference type="ARBA" id="ARBA00000085"/>
    </source>
</evidence>
<evidence type="ECO:0000256" key="7">
    <source>
        <dbReference type="ARBA" id="ARBA00022840"/>
    </source>
</evidence>